<dbReference type="InterPro" id="IPR050271">
    <property type="entry name" value="UDP-glycosyltransferase"/>
</dbReference>
<keyword evidence="4" id="KW-0808">Transferase</keyword>
<evidence type="ECO:0000256" key="6">
    <source>
        <dbReference type="ARBA" id="ARBA00047475"/>
    </source>
</evidence>
<feature type="non-terminal residue" evidence="7">
    <location>
        <position position="444"/>
    </location>
</feature>
<dbReference type="EC" id="2.4.1.17" evidence="2"/>
<comment type="caution">
    <text evidence="7">The sequence shown here is derived from an EMBL/GenBank/DDBJ whole genome shotgun (WGS) entry which is preliminary data.</text>
</comment>
<dbReference type="Pfam" id="PF00201">
    <property type="entry name" value="UDPGT"/>
    <property type="match status" value="1"/>
</dbReference>
<keyword evidence="3" id="KW-0328">Glycosyltransferase</keyword>
<protein>
    <recommendedName>
        <fullName evidence="2">glucuronosyltransferase</fullName>
        <ecNumber evidence="2">2.4.1.17</ecNumber>
    </recommendedName>
</protein>
<evidence type="ECO:0000313" key="8">
    <source>
        <dbReference type="Proteomes" id="UP001432322"/>
    </source>
</evidence>
<dbReference type="PANTHER" id="PTHR48043">
    <property type="entry name" value="EG:EG0003.4 PROTEIN-RELATED"/>
    <property type="match status" value="1"/>
</dbReference>
<dbReference type="EMBL" id="BTSY01000004">
    <property type="protein sequence ID" value="GMT22116.1"/>
    <property type="molecule type" value="Genomic_DNA"/>
</dbReference>
<organism evidence="7 8">
    <name type="scientific">Pristionchus fissidentatus</name>
    <dbReference type="NCBI Taxonomy" id="1538716"/>
    <lineage>
        <taxon>Eukaryota</taxon>
        <taxon>Metazoa</taxon>
        <taxon>Ecdysozoa</taxon>
        <taxon>Nematoda</taxon>
        <taxon>Chromadorea</taxon>
        <taxon>Rhabditida</taxon>
        <taxon>Rhabditina</taxon>
        <taxon>Diplogasteromorpha</taxon>
        <taxon>Diplogasteroidea</taxon>
        <taxon>Neodiplogasteridae</taxon>
        <taxon>Pristionchus</taxon>
    </lineage>
</organism>
<comment type="similarity">
    <text evidence="1">Belongs to the UDP-glycosyltransferase family.</text>
</comment>
<keyword evidence="5" id="KW-0732">Signal</keyword>
<name>A0AAV5VUC4_9BILA</name>
<accession>A0AAV5VUC4</accession>
<evidence type="ECO:0000256" key="5">
    <source>
        <dbReference type="ARBA" id="ARBA00022729"/>
    </source>
</evidence>
<evidence type="ECO:0000256" key="1">
    <source>
        <dbReference type="ARBA" id="ARBA00009995"/>
    </source>
</evidence>
<feature type="non-terminal residue" evidence="7">
    <location>
        <position position="1"/>
    </location>
</feature>
<dbReference type="GO" id="GO:0015020">
    <property type="term" value="F:glucuronosyltransferase activity"/>
    <property type="evidence" value="ECO:0007669"/>
    <property type="project" value="UniProtKB-EC"/>
</dbReference>
<dbReference type="SUPFAM" id="SSF53756">
    <property type="entry name" value="UDP-Glycosyltransferase/glycogen phosphorylase"/>
    <property type="match status" value="1"/>
</dbReference>
<dbReference type="AlphaFoldDB" id="A0AAV5VUC4"/>
<dbReference type="FunFam" id="3.40.50.2000:FF:000201">
    <property type="entry name" value="UDP-glucuronosyltransferase"/>
    <property type="match status" value="1"/>
</dbReference>
<keyword evidence="8" id="KW-1185">Reference proteome</keyword>
<evidence type="ECO:0000313" key="7">
    <source>
        <dbReference type="EMBL" id="GMT22116.1"/>
    </source>
</evidence>
<dbReference type="CDD" id="cd03784">
    <property type="entry name" value="GT1_Gtf-like"/>
    <property type="match status" value="1"/>
</dbReference>
<dbReference type="Proteomes" id="UP001432322">
    <property type="component" value="Unassembled WGS sequence"/>
</dbReference>
<comment type="catalytic activity">
    <reaction evidence="6">
        <text>glucuronate acceptor + UDP-alpha-D-glucuronate = acceptor beta-D-glucuronoside + UDP + H(+)</text>
        <dbReference type="Rhea" id="RHEA:21032"/>
        <dbReference type="ChEBI" id="CHEBI:15378"/>
        <dbReference type="ChEBI" id="CHEBI:58052"/>
        <dbReference type="ChEBI" id="CHEBI:58223"/>
        <dbReference type="ChEBI" id="CHEBI:132367"/>
        <dbReference type="ChEBI" id="CHEBI:132368"/>
        <dbReference type="EC" id="2.4.1.17"/>
    </reaction>
</comment>
<evidence type="ECO:0000256" key="2">
    <source>
        <dbReference type="ARBA" id="ARBA00012544"/>
    </source>
</evidence>
<sequence length="444" mass="50197">FLLLLSTVSSFKFLCYSPRFASSHVNYLGRLSDTLVDAGHEVILLSPIFDSTVRGAGSNRARVIEIPQSEVGHQFEASMNGDVVEKSWDVGDAWQAFLAWDGMFDFWAGQCNSTINYPGLLDSLRAEQIDVGFGESADWCMAAIMGGSFGDDITFAQRAFNFFNYFMYERLNFRAIPRYQKVFDESFTPFPSLLDLMAENSLFFLNSDPLVDFPRPSAARLIDLGGIAVANGHKPLNEEWSSILDLRSKTVLMSFGTFAKAFAMPEEYKNTLRETAKSFPDVTFIWKYEKPEHNVTQGISNLIESTWVPQRDMLHDPRLSAFVTHCGQGSTTEANYAGVPLLVVPVIFDQVRNAFQVKRNGLGLNLDKLDLGNQKVFENAVREILENPKYKVQATKTAAMLNDKPFSARETFVRNMEFLAKHGPLRQLDHFGRHLNVFQYYLLD</sequence>
<evidence type="ECO:0000256" key="3">
    <source>
        <dbReference type="ARBA" id="ARBA00022676"/>
    </source>
</evidence>
<proteinExistence type="inferred from homology"/>
<dbReference type="Gene3D" id="3.40.50.2000">
    <property type="entry name" value="Glycogen Phosphorylase B"/>
    <property type="match status" value="1"/>
</dbReference>
<gene>
    <name evidence="7" type="ORF">PFISCL1PPCAC_13413</name>
</gene>
<evidence type="ECO:0000256" key="4">
    <source>
        <dbReference type="ARBA" id="ARBA00022679"/>
    </source>
</evidence>
<dbReference type="PANTHER" id="PTHR48043:SF23">
    <property type="entry name" value="UDP-GLUCURONOSYLTRANSFERASE"/>
    <property type="match status" value="1"/>
</dbReference>
<reference evidence="7" key="1">
    <citation type="submission" date="2023-10" db="EMBL/GenBank/DDBJ databases">
        <title>Genome assembly of Pristionchus species.</title>
        <authorList>
            <person name="Yoshida K."/>
            <person name="Sommer R.J."/>
        </authorList>
    </citation>
    <scope>NUCLEOTIDE SEQUENCE</scope>
    <source>
        <strain evidence="7">RS5133</strain>
    </source>
</reference>
<dbReference type="InterPro" id="IPR002213">
    <property type="entry name" value="UDP_glucos_trans"/>
</dbReference>